<evidence type="ECO:0000313" key="3">
    <source>
        <dbReference type="Proteomes" id="UP000307140"/>
    </source>
</evidence>
<accession>A0A5S3N3G4</accession>
<dbReference type="InterPro" id="IPR019861">
    <property type="entry name" value="PorP/SprF_Bacteroidetes"/>
</dbReference>
<dbReference type="SUPFAM" id="SSF110997">
    <property type="entry name" value="Sporulation related repeat"/>
    <property type="match status" value="1"/>
</dbReference>
<dbReference type="NCBIfam" id="TIGR03519">
    <property type="entry name" value="T9SS_PorP_fam"/>
    <property type="match status" value="1"/>
</dbReference>
<organism evidence="2 3">
    <name type="scientific">Polaribacter aestuariivivens</name>
    <dbReference type="NCBI Taxonomy" id="2304626"/>
    <lineage>
        <taxon>Bacteria</taxon>
        <taxon>Pseudomonadati</taxon>
        <taxon>Bacteroidota</taxon>
        <taxon>Flavobacteriia</taxon>
        <taxon>Flavobacteriales</taxon>
        <taxon>Flavobacteriaceae</taxon>
    </lineage>
</organism>
<protein>
    <submittedName>
        <fullName evidence="2">Type IX secretion system membrane protein PorP/SprF</fullName>
    </submittedName>
</protein>
<dbReference type="Pfam" id="PF05036">
    <property type="entry name" value="SPOR"/>
    <property type="match status" value="1"/>
</dbReference>
<feature type="domain" description="SPOR" evidence="1">
    <location>
        <begin position="419"/>
        <end position="498"/>
    </location>
</feature>
<dbReference type="RefSeq" id="WP_138535748.1">
    <property type="nucleotide sequence ID" value="NZ_VANR01000004.1"/>
</dbReference>
<evidence type="ECO:0000259" key="1">
    <source>
        <dbReference type="PROSITE" id="PS51724"/>
    </source>
</evidence>
<dbReference type="AlphaFoldDB" id="A0A5S3N3G4"/>
<dbReference type="OrthoDB" id="1393025at2"/>
<dbReference type="Gene3D" id="3.30.70.1070">
    <property type="entry name" value="Sporulation related repeat"/>
    <property type="match status" value="1"/>
</dbReference>
<dbReference type="InterPro" id="IPR007730">
    <property type="entry name" value="SPOR-like_dom"/>
</dbReference>
<sequence length="629" mass="72590">MFKPPIYIVVLLFCVTAIFSQNTQEELYNNFSSHNFLKSNRFFLNPTFSVARENATYLSFLSRNKFSDFDDSPQLYVGSYSGRISEKIGVGLGVFQQNFGIFKNFGVLLNYAYQVKLSQKNALAFGFNFMYSRNGIDRSKIVVTNPDPFISNFQERPIINFQPAVNITLGSFDMGIFLENLFDYDLKDYEFITPFSEKTISGHLMYTKPFANSEGLLKDGKIQFLNIVKKPGKNKLTYTTSLLLDLPKIGWIQSTYDDFYGTSLGIGFNISERISIGFVYEQGKNNLGITNEIGLTYNFGKQDYVTIKDDSSFKNKLSTTKKSAQTNQEVNDKNQKDVYKMIDAYKAKQDSINALQQKEAQKKHLQLLKLIKSNQQNTAVEIISNKPKDTIQRNVKSFTSKKERTTIPKKKLEKDLTQNKVSDGYYVVANYFSIKNNAINFLNTLKSKGFNASYFKHPNKNNYYVYLGSFKTNNEAQNMVASKFNNRYKKLLSIVKVNQDRVGVIPLNNLSTTLIKNKKPIKAKQITVKKPSKKGITTKPIRIRKLKSNNTIQTGYYLIVNVFSKKFYANKFIEKLKRKGLNPKFFINKKNNYRYVYLDRKTSKKEITELYHSNLNGNYTEDKWILYVE</sequence>
<dbReference type="PROSITE" id="PS51724">
    <property type="entry name" value="SPOR"/>
    <property type="match status" value="1"/>
</dbReference>
<reference evidence="2 3" key="1">
    <citation type="submission" date="2019-05" db="EMBL/GenBank/DDBJ databases">
        <title>Polaribacter aestuariivivens sp. nov., isolated from a tidal flat.</title>
        <authorList>
            <person name="Yoon J.-H."/>
        </authorList>
    </citation>
    <scope>NUCLEOTIDE SEQUENCE [LARGE SCALE GENOMIC DNA]</scope>
    <source>
        <strain evidence="2 3">DBTF-3</strain>
    </source>
</reference>
<name>A0A5S3N3G4_9FLAO</name>
<dbReference type="InterPro" id="IPR036680">
    <property type="entry name" value="SPOR-like_sf"/>
</dbReference>
<proteinExistence type="predicted"/>
<gene>
    <name evidence="2" type="ORF">FDT66_08490</name>
</gene>
<dbReference type="Pfam" id="PF11751">
    <property type="entry name" value="PorP_SprF"/>
    <property type="match status" value="1"/>
</dbReference>
<evidence type="ECO:0000313" key="2">
    <source>
        <dbReference type="EMBL" id="TMM29898.1"/>
    </source>
</evidence>
<keyword evidence="3" id="KW-1185">Reference proteome</keyword>
<dbReference type="EMBL" id="VANR01000004">
    <property type="protein sequence ID" value="TMM29898.1"/>
    <property type="molecule type" value="Genomic_DNA"/>
</dbReference>
<comment type="caution">
    <text evidence="2">The sequence shown here is derived from an EMBL/GenBank/DDBJ whole genome shotgun (WGS) entry which is preliminary data.</text>
</comment>
<dbReference type="GO" id="GO:0042834">
    <property type="term" value="F:peptidoglycan binding"/>
    <property type="evidence" value="ECO:0007669"/>
    <property type="project" value="InterPro"/>
</dbReference>
<dbReference type="Proteomes" id="UP000307140">
    <property type="component" value="Unassembled WGS sequence"/>
</dbReference>